<feature type="transmembrane region" description="Helical" evidence="1">
    <location>
        <begin position="66"/>
        <end position="83"/>
    </location>
</feature>
<organism evidence="2 3">
    <name type="scientific">Photobacterium carnosum</name>
    <dbReference type="NCBI Taxonomy" id="2023717"/>
    <lineage>
        <taxon>Bacteria</taxon>
        <taxon>Pseudomonadati</taxon>
        <taxon>Pseudomonadota</taxon>
        <taxon>Gammaproteobacteria</taxon>
        <taxon>Vibrionales</taxon>
        <taxon>Vibrionaceae</taxon>
        <taxon>Photobacterium</taxon>
    </lineage>
</organism>
<evidence type="ECO:0000313" key="2">
    <source>
        <dbReference type="EMBL" id="PLC59232.1"/>
    </source>
</evidence>
<keyword evidence="1" id="KW-0472">Membrane</keyword>
<evidence type="ECO:0000313" key="3">
    <source>
        <dbReference type="Proteomes" id="UP000234420"/>
    </source>
</evidence>
<proteinExistence type="predicted"/>
<dbReference type="Proteomes" id="UP000234420">
    <property type="component" value="Unassembled WGS sequence"/>
</dbReference>
<protein>
    <submittedName>
        <fullName evidence="2">Uncharacterized protein</fullName>
    </submittedName>
</protein>
<name>A0A2N4UW35_9GAMM</name>
<sequence>MLGLDLSDLKDWIVEQGKKFYLATFFVSILFILGGLLNVGCTRYFFAIPFLGVIVFITIKNKSRWCFFWLVLISLLFGIRMWSFEDNSYIFPINGTVIDLPSTWYLIDYNDGGHFIRPTNTRDAAADVKASSQVGQLQVEFYRVIIGYKALNPIISSVVRDINDDKRRWIISEEDSLMLLNNSKAKLESFGLQHHDQVETLIYSNGVTSLNNDGGNARTVTSLQTTSGDRLSMLMYYPIFAAVFSLFGFL</sequence>
<comment type="caution">
    <text evidence="2">The sequence shown here is derived from an EMBL/GenBank/DDBJ whole genome shotgun (WGS) entry which is preliminary data.</text>
</comment>
<gene>
    <name evidence="2" type="ORF">CIK00_02910</name>
</gene>
<evidence type="ECO:0000256" key="1">
    <source>
        <dbReference type="SAM" id="Phobius"/>
    </source>
</evidence>
<accession>A0A2N4UW35</accession>
<dbReference type="AlphaFoldDB" id="A0A2N4UW35"/>
<keyword evidence="1" id="KW-1133">Transmembrane helix</keyword>
<dbReference type="EMBL" id="NPIB01000002">
    <property type="protein sequence ID" value="PLC59232.1"/>
    <property type="molecule type" value="Genomic_DNA"/>
</dbReference>
<reference evidence="2 3" key="1">
    <citation type="journal article" date="2018" name="Syst. Appl. Microbiol.">
        <title>Photobacterium carnosum sp. nov., isolated from spoiled modified atmosphere packaged poultry meat.</title>
        <authorList>
            <person name="Hilgarth M."/>
            <person name="Fuertes S."/>
            <person name="Ehrmann M."/>
            <person name="Vogel R.F."/>
        </authorList>
    </citation>
    <scope>NUCLEOTIDE SEQUENCE [LARGE SCALE GENOMIC DNA]</scope>
    <source>
        <strain evidence="2 3">TMW 2.2021</strain>
    </source>
</reference>
<keyword evidence="3" id="KW-1185">Reference proteome</keyword>
<keyword evidence="1" id="KW-0812">Transmembrane</keyword>
<feature type="transmembrane region" description="Helical" evidence="1">
    <location>
        <begin position="20"/>
        <end position="37"/>
    </location>
</feature>